<dbReference type="GO" id="GO:0005634">
    <property type="term" value="C:nucleus"/>
    <property type="evidence" value="ECO:0007669"/>
    <property type="project" value="UniProtKB-SubCell"/>
</dbReference>
<evidence type="ECO:0000259" key="9">
    <source>
        <dbReference type="PROSITE" id="PS50039"/>
    </source>
</evidence>
<evidence type="ECO:0000256" key="1">
    <source>
        <dbReference type="ARBA" id="ARBA00022499"/>
    </source>
</evidence>
<dbReference type="InterPro" id="IPR030456">
    <property type="entry name" value="TF_fork_head_CS_2"/>
</dbReference>
<evidence type="ECO:0000256" key="5">
    <source>
        <dbReference type="ARBA" id="ARBA00023242"/>
    </source>
</evidence>
<dbReference type="PROSITE" id="PS50039">
    <property type="entry name" value="FORK_HEAD_3"/>
    <property type="match status" value="1"/>
</dbReference>
<feature type="compositionally biased region" description="Acidic residues" evidence="8">
    <location>
        <begin position="190"/>
        <end position="199"/>
    </location>
</feature>
<evidence type="ECO:0000256" key="8">
    <source>
        <dbReference type="SAM" id="MobiDB-lite"/>
    </source>
</evidence>
<gene>
    <name evidence="10" type="ORF">pdam_00003049</name>
</gene>
<evidence type="ECO:0000313" key="10">
    <source>
        <dbReference type="EMBL" id="RMX49594.1"/>
    </source>
</evidence>
<dbReference type="SUPFAM" id="SSF46785">
    <property type="entry name" value="Winged helix' DNA-binding domain"/>
    <property type="match status" value="1"/>
</dbReference>
<dbReference type="PRINTS" id="PR00053">
    <property type="entry name" value="FORKHEAD"/>
</dbReference>
<feature type="DNA-binding region" description="Fork-head" evidence="7">
    <location>
        <begin position="86"/>
        <end position="180"/>
    </location>
</feature>
<dbReference type="Proteomes" id="UP000275408">
    <property type="component" value="Unassembled WGS sequence"/>
</dbReference>
<dbReference type="InterPro" id="IPR050211">
    <property type="entry name" value="FOX_domain-containing"/>
</dbReference>
<feature type="compositionally biased region" description="Basic and acidic residues" evidence="8">
    <location>
        <begin position="207"/>
        <end position="216"/>
    </location>
</feature>
<accession>A0A3M6U7U6</accession>
<feature type="region of interest" description="Disordered" evidence="8">
    <location>
        <begin position="174"/>
        <end position="262"/>
    </location>
</feature>
<dbReference type="PROSITE" id="PS00658">
    <property type="entry name" value="FORK_HEAD_2"/>
    <property type="match status" value="1"/>
</dbReference>
<evidence type="ECO:0000256" key="2">
    <source>
        <dbReference type="ARBA" id="ARBA00022782"/>
    </source>
</evidence>
<dbReference type="AlphaFoldDB" id="A0A3M6U7U6"/>
<dbReference type="SMART" id="SM00339">
    <property type="entry name" value="FH"/>
    <property type="match status" value="1"/>
</dbReference>
<keyword evidence="5 7" id="KW-0539">Nucleus</keyword>
<dbReference type="OrthoDB" id="5402974at2759"/>
<keyword evidence="4 7" id="KW-0238">DNA-binding</keyword>
<feature type="compositionally biased region" description="Basic residues" evidence="8">
    <location>
        <begin position="176"/>
        <end position="185"/>
    </location>
</feature>
<comment type="caution">
    <text evidence="10">The sequence shown here is derived from an EMBL/GenBank/DDBJ whole genome shotgun (WGS) entry which is preliminary data.</text>
</comment>
<dbReference type="InterPro" id="IPR036390">
    <property type="entry name" value="WH_DNA-bd_sf"/>
</dbReference>
<dbReference type="STRING" id="46731.A0A3M6U7U6"/>
<dbReference type="EMBL" id="RCHS01002083">
    <property type="protein sequence ID" value="RMX49594.1"/>
    <property type="molecule type" value="Genomic_DNA"/>
</dbReference>
<evidence type="ECO:0000313" key="11">
    <source>
        <dbReference type="Proteomes" id="UP000275408"/>
    </source>
</evidence>
<evidence type="ECO:0000256" key="3">
    <source>
        <dbReference type="ARBA" id="ARBA00022843"/>
    </source>
</evidence>
<evidence type="ECO:0000256" key="6">
    <source>
        <dbReference type="ARBA" id="ARBA00034872"/>
    </source>
</evidence>
<dbReference type="FunFam" id="1.10.10.10:FF:001472">
    <property type="entry name" value="Forkhead domain protein 1"/>
    <property type="match status" value="1"/>
</dbReference>
<dbReference type="GO" id="GO:0030154">
    <property type="term" value="P:cell differentiation"/>
    <property type="evidence" value="ECO:0007669"/>
    <property type="project" value="UniProtKB-KW"/>
</dbReference>
<dbReference type="GO" id="GO:0000978">
    <property type="term" value="F:RNA polymerase II cis-regulatory region sequence-specific DNA binding"/>
    <property type="evidence" value="ECO:0007669"/>
    <property type="project" value="TreeGrafter"/>
</dbReference>
<keyword evidence="1" id="KW-1017">Isopeptide bond</keyword>
<name>A0A3M6U7U6_POCDA</name>
<dbReference type="PANTHER" id="PTHR11829">
    <property type="entry name" value="FORKHEAD BOX PROTEIN"/>
    <property type="match status" value="1"/>
</dbReference>
<sequence>MFQAVLTASQDLQAYHSVLKDRKVNSNEMFPSHRSCYPTPYMCQPSFHPALPSYTSAFYPQWGRAGFALNCHGGGIFFREQEPLPKPPYSYVALISMAIKQAPNEKITLSGIYQFITENFPYYRLNKRGWQNSIRHNLSLNKCFVKIPRERSDPGKGCYWSLDPSYEEMFEEGNFRRRRRRQRNYRGKEDEDDEGDEDNGISTELEACSKENDSLRGHAAKNPLKQDGRAVKTTAQDLIHSPSAKSPCMEDSSTGDQSEAQRNIPVNQVKQEPCAIEPIHPFSIANILGNKQAKERREQIMNETTSINENTVGAQTVSDLVKISSSRVDGNFPAPRFSVPTDYSSPVKGFCNNCTALTCNSTGINPHSLNVYSSVWTVPGSPRSSGLCSQCTCLNCRTLSY</sequence>
<keyword evidence="2" id="KW-0221">Differentiation</keyword>
<dbReference type="PROSITE" id="PS00657">
    <property type="entry name" value="FORK_HEAD_1"/>
    <property type="match status" value="1"/>
</dbReference>
<dbReference type="Pfam" id="PF00250">
    <property type="entry name" value="Forkhead"/>
    <property type="match status" value="1"/>
</dbReference>
<keyword evidence="11" id="KW-1185">Reference proteome</keyword>
<keyword evidence="3" id="KW-0832">Ubl conjugation</keyword>
<dbReference type="InterPro" id="IPR036388">
    <property type="entry name" value="WH-like_DNA-bd_sf"/>
</dbReference>
<reference evidence="10 11" key="1">
    <citation type="journal article" date="2018" name="Sci. Rep.">
        <title>Comparative analysis of the Pocillopora damicornis genome highlights role of immune system in coral evolution.</title>
        <authorList>
            <person name="Cunning R."/>
            <person name="Bay R.A."/>
            <person name="Gillette P."/>
            <person name="Baker A.C."/>
            <person name="Traylor-Knowles N."/>
        </authorList>
    </citation>
    <scope>NUCLEOTIDE SEQUENCE [LARGE SCALE GENOMIC DNA]</scope>
    <source>
        <strain evidence="10">RSMAS</strain>
        <tissue evidence="10">Whole animal</tissue>
    </source>
</reference>
<dbReference type="PANTHER" id="PTHR11829:SF411">
    <property type="entry name" value="FORKHEAD BOX PROTEIN L2"/>
    <property type="match status" value="1"/>
</dbReference>
<organism evidence="10 11">
    <name type="scientific">Pocillopora damicornis</name>
    <name type="common">Cauliflower coral</name>
    <name type="synonym">Millepora damicornis</name>
    <dbReference type="NCBI Taxonomy" id="46731"/>
    <lineage>
        <taxon>Eukaryota</taxon>
        <taxon>Metazoa</taxon>
        <taxon>Cnidaria</taxon>
        <taxon>Anthozoa</taxon>
        <taxon>Hexacorallia</taxon>
        <taxon>Scleractinia</taxon>
        <taxon>Astrocoeniina</taxon>
        <taxon>Pocilloporidae</taxon>
        <taxon>Pocillopora</taxon>
    </lineage>
</organism>
<feature type="compositionally biased region" description="Polar residues" evidence="8">
    <location>
        <begin position="251"/>
        <end position="262"/>
    </location>
</feature>
<dbReference type="GO" id="GO:0000981">
    <property type="term" value="F:DNA-binding transcription factor activity, RNA polymerase II-specific"/>
    <property type="evidence" value="ECO:0007669"/>
    <property type="project" value="TreeGrafter"/>
</dbReference>
<evidence type="ECO:0000256" key="4">
    <source>
        <dbReference type="ARBA" id="ARBA00023125"/>
    </source>
</evidence>
<proteinExistence type="predicted"/>
<dbReference type="Gene3D" id="1.10.10.10">
    <property type="entry name" value="Winged helix-like DNA-binding domain superfamily/Winged helix DNA-binding domain"/>
    <property type="match status" value="1"/>
</dbReference>
<dbReference type="InterPro" id="IPR018122">
    <property type="entry name" value="TF_fork_head_CS_1"/>
</dbReference>
<protein>
    <recommendedName>
        <fullName evidence="6">Forkhead box protein L2</fullName>
    </recommendedName>
</protein>
<feature type="domain" description="Fork-head" evidence="9">
    <location>
        <begin position="86"/>
        <end position="180"/>
    </location>
</feature>
<evidence type="ECO:0000256" key="7">
    <source>
        <dbReference type="PROSITE-ProRule" id="PRU00089"/>
    </source>
</evidence>
<dbReference type="GO" id="GO:0009653">
    <property type="term" value="P:anatomical structure morphogenesis"/>
    <property type="evidence" value="ECO:0007669"/>
    <property type="project" value="TreeGrafter"/>
</dbReference>
<dbReference type="InterPro" id="IPR001766">
    <property type="entry name" value="Fork_head_dom"/>
</dbReference>
<comment type="subcellular location">
    <subcellularLocation>
        <location evidence="7">Nucleus</location>
    </subcellularLocation>
</comment>